<dbReference type="AlphaFoldDB" id="A0A165LT78"/>
<evidence type="ECO:0000256" key="3">
    <source>
        <dbReference type="ARBA" id="ARBA00022679"/>
    </source>
</evidence>
<dbReference type="PROSITE" id="PS00108">
    <property type="entry name" value="PROTEIN_KINASE_ST"/>
    <property type="match status" value="1"/>
</dbReference>
<evidence type="ECO:0000256" key="2">
    <source>
        <dbReference type="ARBA" id="ARBA00022527"/>
    </source>
</evidence>
<feature type="domain" description="Protein kinase" evidence="7">
    <location>
        <begin position="76"/>
        <end position="342"/>
    </location>
</feature>
<dbReference type="OrthoDB" id="26722at2759"/>
<evidence type="ECO:0000256" key="5">
    <source>
        <dbReference type="ARBA" id="ARBA00022777"/>
    </source>
</evidence>
<evidence type="ECO:0000256" key="1">
    <source>
        <dbReference type="ARBA" id="ARBA00006529"/>
    </source>
</evidence>
<dbReference type="PANTHER" id="PTHR11584:SF369">
    <property type="entry name" value="MITOGEN-ACTIVATED PROTEIN KINASE KINASE KINASE 19-RELATED"/>
    <property type="match status" value="1"/>
</dbReference>
<dbReference type="Gene3D" id="1.10.510.10">
    <property type="entry name" value="Transferase(Phosphotransferase) domain 1"/>
    <property type="match status" value="1"/>
</dbReference>
<dbReference type="SUPFAM" id="SSF56112">
    <property type="entry name" value="Protein kinase-like (PK-like)"/>
    <property type="match status" value="1"/>
</dbReference>
<dbReference type="InterPro" id="IPR008271">
    <property type="entry name" value="Ser/Thr_kinase_AS"/>
</dbReference>
<proteinExistence type="inferred from homology"/>
<evidence type="ECO:0000259" key="7">
    <source>
        <dbReference type="PROSITE" id="PS50011"/>
    </source>
</evidence>
<comment type="similarity">
    <text evidence="1">Belongs to the protein kinase superfamily. STE Ser/Thr protein kinase family. MAP kinase kinase kinase subfamily.</text>
</comment>
<keyword evidence="5 8" id="KW-0418">Kinase</keyword>
<dbReference type="GO" id="GO:0005524">
    <property type="term" value="F:ATP binding"/>
    <property type="evidence" value="ECO:0007669"/>
    <property type="project" value="UniProtKB-KW"/>
</dbReference>
<evidence type="ECO:0000256" key="6">
    <source>
        <dbReference type="ARBA" id="ARBA00022840"/>
    </source>
</evidence>
<dbReference type="SMART" id="SM00220">
    <property type="entry name" value="S_TKc"/>
    <property type="match status" value="1"/>
</dbReference>
<keyword evidence="9" id="KW-1185">Reference proteome</keyword>
<dbReference type="PROSITE" id="PS50011">
    <property type="entry name" value="PROTEIN_KINASE_DOM"/>
    <property type="match status" value="1"/>
</dbReference>
<keyword evidence="4" id="KW-0547">Nucleotide-binding</keyword>
<dbReference type="STRING" id="1314781.A0A165LT78"/>
<keyword evidence="6" id="KW-0067">ATP-binding</keyword>
<dbReference type="EMBL" id="KV425920">
    <property type="protein sequence ID" value="KZV98290.1"/>
    <property type="molecule type" value="Genomic_DNA"/>
</dbReference>
<protein>
    <submittedName>
        <fullName evidence="8">Kinase-like protein</fullName>
    </submittedName>
</protein>
<evidence type="ECO:0000256" key="4">
    <source>
        <dbReference type="ARBA" id="ARBA00022741"/>
    </source>
</evidence>
<evidence type="ECO:0000313" key="8">
    <source>
        <dbReference type="EMBL" id="KZV98290.1"/>
    </source>
</evidence>
<reference evidence="8 9" key="1">
    <citation type="journal article" date="2016" name="Mol. Biol. Evol.">
        <title>Comparative Genomics of Early-Diverging Mushroom-Forming Fungi Provides Insights into the Origins of Lignocellulose Decay Capabilities.</title>
        <authorList>
            <person name="Nagy L.G."/>
            <person name="Riley R."/>
            <person name="Tritt A."/>
            <person name="Adam C."/>
            <person name="Daum C."/>
            <person name="Floudas D."/>
            <person name="Sun H."/>
            <person name="Yadav J.S."/>
            <person name="Pangilinan J."/>
            <person name="Larsson K.H."/>
            <person name="Matsuura K."/>
            <person name="Barry K."/>
            <person name="Labutti K."/>
            <person name="Kuo R."/>
            <person name="Ohm R.A."/>
            <person name="Bhattacharya S.S."/>
            <person name="Shirouzu T."/>
            <person name="Yoshinaga Y."/>
            <person name="Martin F.M."/>
            <person name="Grigoriev I.V."/>
            <person name="Hibbett D.S."/>
        </authorList>
    </citation>
    <scope>NUCLEOTIDE SEQUENCE [LARGE SCALE GENOMIC DNA]</scope>
    <source>
        <strain evidence="8 9">HHB12029</strain>
    </source>
</reference>
<keyword evidence="2" id="KW-0723">Serine/threonine-protein kinase</keyword>
<evidence type="ECO:0000313" key="9">
    <source>
        <dbReference type="Proteomes" id="UP000077266"/>
    </source>
</evidence>
<dbReference type="InterPro" id="IPR011009">
    <property type="entry name" value="Kinase-like_dom_sf"/>
</dbReference>
<dbReference type="GO" id="GO:0004674">
    <property type="term" value="F:protein serine/threonine kinase activity"/>
    <property type="evidence" value="ECO:0007669"/>
    <property type="project" value="UniProtKB-KW"/>
</dbReference>
<dbReference type="InterPro" id="IPR000719">
    <property type="entry name" value="Prot_kinase_dom"/>
</dbReference>
<dbReference type="InParanoid" id="A0A165LT78"/>
<keyword evidence="3" id="KW-0808">Transferase</keyword>
<gene>
    <name evidence="8" type="ORF">EXIGLDRAFT_728316</name>
</gene>
<organism evidence="8 9">
    <name type="scientific">Exidia glandulosa HHB12029</name>
    <dbReference type="NCBI Taxonomy" id="1314781"/>
    <lineage>
        <taxon>Eukaryota</taxon>
        <taxon>Fungi</taxon>
        <taxon>Dikarya</taxon>
        <taxon>Basidiomycota</taxon>
        <taxon>Agaricomycotina</taxon>
        <taxon>Agaricomycetes</taxon>
        <taxon>Auriculariales</taxon>
        <taxon>Exidiaceae</taxon>
        <taxon>Exidia</taxon>
    </lineage>
</organism>
<sequence length="499" mass="56093">MSHPPVRRNYTSPYGFTAAPQQSYTIIHSTYATVPGSVAPNYLVSTSIPPHPLPRRSITLPPHYFTAADLTSFVHNVSRLPVTHGGPTDIYDGSYLRRDGQMIKVALKVHRVVGSPSAKLIKHLNREITVWASIDNPFIQPFFGLYWGMGRELPALVSPWCDNGDINTYLERQKSRLPEEALEALKLDLLINVLEGLRHLHEKGIVHADIKGGNVLVSNDAVARLSDFGFSAILAEHRTSSTTVKGTIRWMSPELFADDNARHTRKSDIWACGCLLLEILSGRVPYHNIRKNPGVIKALGNYEQPRRPPNLSDPFWQLINACCDPSPDMRPLAAFVCQRLRLIRLIKDLNEDKPLHATDAESLLDLLRERANRQELFDVKESNGLESLCRKAPRYAAQLLTPTQPRMPGGWLSETMRLCMRTGDNDSEEDPFLMPCIDALMAAFAIVPHRGEFSPLEIAEFYVVLGRRDPARASELLRLCAHGVDRTTSGQYAYQYQFQ</sequence>
<accession>A0A165LT78</accession>
<dbReference type="Pfam" id="PF00069">
    <property type="entry name" value="Pkinase"/>
    <property type="match status" value="1"/>
</dbReference>
<dbReference type="Proteomes" id="UP000077266">
    <property type="component" value="Unassembled WGS sequence"/>
</dbReference>
<dbReference type="PANTHER" id="PTHR11584">
    <property type="entry name" value="SERINE/THREONINE PROTEIN KINASE"/>
    <property type="match status" value="1"/>
</dbReference>
<name>A0A165LT78_EXIGL</name>